<dbReference type="Proteomes" id="UP000010093">
    <property type="component" value="Chromosome"/>
</dbReference>
<dbReference type="KEGG" id="rai:RA0C_0842"/>
<gene>
    <name evidence="1" type="ORF">RA0C_0842</name>
</gene>
<dbReference type="EMBL" id="CP003388">
    <property type="protein sequence ID" value="AFD55784.1"/>
    <property type="molecule type" value="Genomic_DNA"/>
</dbReference>
<evidence type="ECO:0000313" key="1">
    <source>
        <dbReference type="EMBL" id="AFD55784.1"/>
    </source>
</evidence>
<dbReference type="AlphaFoldDB" id="H8M9J2"/>
<accession>H8M9J2</accession>
<name>H8M9J2_RIEAD</name>
<proteinExistence type="predicted"/>
<dbReference type="PATRIC" id="fig|693978.17.peg.846"/>
<reference evidence="1 2" key="1">
    <citation type="journal article" date="2012" name="J. Bacteriol.">
        <title>Complete genome sequence of Riemerella anatipestifer reference strain.</title>
        <authorList>
            <person name="Wang X."/>
            <person name="Zhu D."/>
            <person name="Wang M."/>
            <person name="Cheng A."/>
            <person name="Jia R."/>
            <person name="Zhou Y."/>
            <person name="Chen Z."/>
            <person name="Luo Q."/>
            <person name="Liu F."/>
            <person name="Wang Y."/>
            <person name="Chen X.Y."/>
        </authorList>
    </citation>
    <scope>NUCLEOTIDE SEQUENCE [LARGE SCALE GENOMIC DNA]</scope>
    <source>
        <strain evidence="2">DSM 15868</strain>
    </source>
</reference>
<dbReference type="HOGENOM" id="CLU_3257172_0_0_10"/>
<sequence length="42" mass="4947">MKYDLGLSNTYRHMVESYTGDLNTEKKKSEQVLSVTLNYIFE</sequence>
<organism evidence="1 2">
    <name type="scientific">Riemerella anatipestifer (strain ATCC 11845 / DSM 15868 / JCM 9532 / NCTC 11014)</name>
    <dbReference type="NCBI Taxonomy" id="693978"/>
    <lineage>
        <taxon>Bacteria</taxon>
        <taxon>Pseudomonadati</taxon>
        <taxon>Bacteroidota</taxon>
        <taxon>Flavobacteriia</taxon>
        <taxon>Flavobacteriales</taxon>
        <taxon>Weeksellaceae</taxon>
        <taxon>Riemerella</taxon>
    </lineage>
</organism>
<evidence type="ECO:0000313" key="2">
    <source>
        <dbReference type="Proteomes" id="UP000010093"/>
    </source>
</evidence>
<protein>
    <submittedName>
        <fullName evidence="1">Uncharacterized protein</fullName>
    </submittedName>
</protein>